<sequence length="397" mass="43827">MNQASLRATVALLLGTTAGPAAAYDLENWPVHYTFGDGTDVGLTGVYRYDVNAFSDDRRADGSHAFEDSHTNRRKELGLTLKKKGVYEAIIDYEYQGKSWLDTNVRVQSKPFLGTDIGAFRFGYSKTPVSFEGVTGTKATSFLELALPAQAIFEGRRTGIDWQFEHPAYIVNLGYYWGQDLLGDNDGTTLGGRIAWTPRKAEGDVIHLGFSASREDRDGTTDGRGVHHDPSVRLSTPPETGLTPVRLVDTGSLSKADRVDRSGLEALWITGPWSVQGELLRADVSRFGGNPDFQASGGYVFGSWVLTGESRPYSGGNVGNIKPKGKWGAWELLLRYSELDLNDGPVRGGKEHDWTLGANWYLTQHFKFQANYIQATSDKGNLSLDPRIFELRAQIQF</sequence>
<comment type="caution">
    <text evidence="3">The sequence shown here is derived from an EMBL/GenBank/DDBJ whole genome shotgun (WGS) entry which is preliminary data.</text>
</comment>
<name>A0A4R2IDG0_9GAMM</name>
<dbReference type="Pfam" id="PF07396">
    <property type="entry name" value="Porin_O_P"/>
    <property type="match status" value="1"/>
</dbReference>
<dbReference type="InterPro" id="IPR023614">
    <property type="entry name" value="Porin_dom_sf"/>
</dbReference>
<feature type="signal peptide" evidence="2">
    <location>
        <begin position="1"/>
        <end position="23"/>
    </location>
</feature>
<gene>
    <name evidence="3" type="ORF">EV148_102160</name>
</gene>
<proteinExistence type="predicted"/>
<evidence type="ECO:0000256" key="2">
    <source>
        <dbReference type="SAM" id="SignalP"/>
    </source>
</evidence>
<dbReference type="SUPFAM" id="SSF56935">
    <property type="entry name" value="Porins"/>
    <property type="match status" value="1"/>
</dbReference>
<evidence type="ECO:0000313" key="3">
    <source>
        <dbReference type="EMBL" id="TCO41809.1"/>
    </source>
</evidence>
<accession>A0A4R2IDG0</accession>
<dbReference type="EMBL" id="SLWQ01000002">
    <property type="protein sequence ID" value="TCO41809.1"/>
    <property type="molecule type" value="Genomic_DNA"/>
</dbReference>
<reference evidence="3 4" key="1">
    <citation type="journal article" date="2015" name="Stand. Genomic Sci.">
        <title>Genomic Encyclopedia of Bacterial and Archaeal Type Strains, Phase III: the genomes of soil and plant-associated and newly described type strains.</title>
        <authorList>
            <person name="Whitman W.B."/>
            <person name="Woyke T."/>
            <person name="Klenk H.P."/>
            <person name="Zhou Y."/>
            <person name="Lilburn T.G."/>
            <person name="Beck B.J."/>
            <person name="De Vos P."/>
            <person name="Vandamme P."/>
            <person name="Eisen J.A."/>
            <person name="Garrity G."/>
            <person name="Hugenholtz P."/>
            <person name="Kyrpides N.C."/>
        </authorList>
    </citation>
    <scope>NUCLEOTIDE SEQUENCE [LARGE SCALE GENOMIC DNA]</scope>
    <source>
        <strain evidence="3 4">A3</strain>
    </source>
</reference>
<keyword evidence="4" id="KW-1185">Reference proteome</keyword>
<feature type="chain" id="PRO_5020422953" evidence="2">
    <location>
        <begin position="24"/>
        <end position="397"/>
    </location>
</feature>
<feature type="compositionally biased region" description="Basic and acidic residues" evidence="1">
    <location>
        <begin position="213"/>
        <end position="231"/>
    </location>
</feature>
<dbReference type="Gene3D" id="2.40.160.10">
    <property type="entry name" value="Porin"/>
    <property type="match status" value="1"/>
</dbReference>
<feature type="region of interest" description="Disordered" evidence="1">
    <location>
        <begin position="212"/>
        <end position="244"/>
    </location>
</feature>
<dbReference type="RefSeq" id="WP_131994462.1">
    <property type="nucleotide sequence ID" value="NZ_JACGXM010000005.1"/>
</dbReference>
<dbReference type="OrthoDB" id="9807854at2"/>
<organism evidence="3 4">
    <name type="scientific">Dokdonella fugitiva</name>
    <dbReference type="NCBI Taxonomy" id="328517"/>
    <lineage>
        <taxon>Bacteria</taxon>
        <taxon>Pseudomonadati</taxon>
        <taxon>Pseudomonadota</taxon>
        <taxon>Gammaproteobacteria</taxon>
        <taxon>Lysobacterales</taxon>
        <taxon>Rhodanobacteraceae</taxon>
        <taxon>Dokdonella</taxon>
    </lineage>
</organism>
<dbReference type="InterPro" id="IPR010870">
    <property type="entry name" value="Porin_O/P"/>
</dbReference>
<evidence type="ECO:0000256" key="1">
    <source>
        <dbReference type="SAM" id="MobiDB-lite"/>
    </source>
</evidence>
<keyword evidence="2" id="KW-0732">Signal</keyword>
<evidence type="ECO:0000313" key="4">
    <source>
        <dbReference type="Proteomes" id="UP000294862"/>
    </source>
</evidence>
<dbReference type="AlphaFoldDB" id="A0A4R2IDG0"/>
<protein>
    <submittedName>
        <fullName evidence="3">Phosphate-selective porin OprO/OprP</fullName>
    </submittedName>
</protein>
<dbReference type="Proteomes" id="UP000294862">
    <property type="component" value="Unassembled WGS sequence"/>
</dbReference>